<name>A0A9P5TTG8_GYMJU</name>
<keyword evidence="4" id="KW-1185">Reference proteome</keyword>
<organism evidence="3 4">
    <name type="scientific">Gymnopilus junonius</name>
    <name type="common">Spectacular rustgill mushroom</name>
    <name type="synonym">Gymnopilus spectabilis subsp. junonius</name>
    <dbReference type="NCBI Taxonomy" id="109634"/>
    <lineage>
        <taxon>Eukaryota</taxon>
        <taxon>Fungi</taxon>
        <taxon>Dikarya</taxon>
        <taxon>Basidiomycota</taxon>
        <taxon>Agaricomycotina</taxon>
        <taxon>Agaricomycetes</taxon>
        <taxon>Agaricomycetidae</taxon>
        <taxon>Agaricales</taxon>
        <taxon>Agaricineae</taxon>
        <taxon>Hymenogastraceae</taxon>
        <taxon>Gymnopilus</taxon>
    </lineage>
</organism>
<dbReference type="PANTHER" id="PTHR43283:SF3">
    <property type="entry name" value="BETA-LACTAMASE FAMILY PROTEIN (AFU_ORTHOLOGUE AFUA_5G07500)"/>
    <property type="match status" value="1"/>
</dbReference>
<gene>
    <name evidence="3" type="ORF">CPB84DRAFT_1673349</name>
</gene>
<dbReference type="InterPro" id="IPR012338">
    <property type="entry name" value="Beta-lactam/transpept-like"/>
</dbReference>
<evidence type="ECO:0000313" key="4">
    <source>
        <dbReference type="Proteomes" id="UP000724874"/>
    </source>
</evidence>
<protein>
    <submittedName>
        <fullName evidence="3">Penicillin-binding protein</fullName>
    </submittedName>
</protein>
<dbReference type="SUPFAM" id="SSF56601">
    <property type="entry name" value="beta-lactamase/transpeptidase-like"/>
    <property type="match status" value="1"/>
</dbReference>
<comment type="caution">
    <text evidence="3">The sequence shown here is derived from an EMBL/GenBank/DDBJ whole genome shotgun (WGS) entry which is preliminary data.</text>
</comment>
<reference evidence="3" key="1">
    <citation type="submission" date="2020-11" db="EMBL/GenBank/DDBJ databases">
        <authorList>
            <consortium name="DOE Joint Genome Institute"/>
            <person name="Ahrendt S."/>
            <person name="Riley R."/>
            <person name="Andreopoulos W."/>
            <person name="LaButti K."/>
            <person name="Pangilinan J."/>
            <person name="Ruiz-duenas F.J."/>
            <person name="Barrasa J.M."/>
            <person name="Sanchez-Garcia M."/>
            <person name="Camarero S."/>
            <person name="Miyauchi S."/>
            <person name="Serrano A."/>
            <person name="Linde D."/>
            <person name="Babiker R."/>
            <person name="Drula E."/>
            <person name="Ayuso-Fernandez I."/>
            <person name="Pacheco R."/>
            <person name="Padilla G."/>
            <person name="Ferreira P."/>
            <person name="Barriuso J."/>
            <person name="Kellner H."/>
            <person name="Castanera R."/>
            <person name="Alfaro M."/>
            <person name="Ramirez L."/>
            <person name="Pisabarro A.G."/>
            <person name="Kuo A."/>
            <person name="Tritt A."/>
            <person name="Lipzen A."/>
            <person name="He G."/>
            <person name="Yan M."/>
            <person name="Ng V."/>
            <person name="Cullen D."/>
            <person name="Martin F."/>
            <person name="Rosso M.-N."/>
            <person name="Henrissat B."/>
            <person name="Hibbett D."/>
            <person name="Martinez A.T."/>
            <person name="Grigoriev I.V."/>
        </authorList>
    </citation>
    <scope>NUCLEOTIDE SEQUENCE</scope>
    <source>
        <strain evidence="3">AH 44721</strain>
    </source>
</reference>
<dbReference type="InterPro" id="IPR001466">
    <property type="entry name" value="Beta-lactam-related"/>
</dbReference>
<dbReference type="OrthoDB" id="5946976at2759"/>
<dbReference type="AlphaFoldDB" id="A0A9P5TTG8"/>
<dbReference type="Proteomes" id="UP000724874">
    <property type="component" value="Unassembled WGS sequence"/>
</dbReference>
<dbReference type="InterPro" id="IPR050789">
    <property type="entry name" value="Diverse_Enzym_Activities"/>
</dbReference>
<dbReference type="PANTHER" id="PTHR43283">
    <property type="entry name" value="BETA-LACTAMASE-RELATED"/>
    <property type="match status" value="1"/>
</dbReference>
<dbReference type="Pfam" id="PF17660">
    <property type="entry name" value="BTRD1"/>
    <property type="match status" value="4"/>
</dbReference>
<sequence length="585" mass="64328">MISLSAYGQPPNNLYTAVWVQRSGSSWQAIHEASASAYQSWFDTNNQAGYVSTIVTVTGPSSSPVYAGVMEKNGVTDWYQKCGLTNSQYYNELNSAQINRFFLKSFAEYGSASDRRYCGIWYYNQQYDKYTAFVDDSYNVYQTTFNAETTKPYWRPSYLSVSEDHLISSAFVDTDIGPWVARHAMTASDLQAEYETQSAAGYYIVHLQGGGTGSNANYAAIFATQDIPTPRSWRVTGSVTGFQNNNAAANQADSLMQSFMQANGIRQAQFTVGLNGNIILQRAYSWSESTRHTTSTSDVFLLASISKMFLEAAVQTLYDRNLLTPSTLVYPLLGYTNTPDARLQQITVDQLLTHYGGLDDSQTGFDPAYSMRQIAITQGTGANPATIKDIVDYMSRVTLDFNPGARYAYSNYGYILLSYLVEYVTGQDYYAYLKSAVLEPGGYDVRQWTSSPSAHANDPITQESRNTGLSAAQPQSQLLIADIFSGDGMYKENDYGGAALAASATTLVNFIHTHAVWGIGGRQPGSWAREGSTPGTETWASSLQNGIDYSVVINTRDFPSQSSDLFADVLCPTTIPNFLNANPTA</sequence>
<accession>A0A9P5TTG8</accession>
<dbReference type="Gene3D" id="3.40.710.10">
    <property type="entry name" value="DD-peptidase/beta-lactamase superfamily"/>
    <property type="match status" value="1"/>
</dbReference>
<evidence type="ECO:0000256" key="1">
    <source>
        <dbReference type="SAM" id="MobiDB-lite"/>
    </source>
</evidence>
<dbReference type="Pfam" id="PF00144">
    <property type="entry name" value="Beta-lactamase"/>
    <property type="match status" value="1"/>
</dbReference>
<feature type="domain" description="Beta-lactamase-related" evidence="2">
    <location>
        <begin position="253"/>
        <end position="539"/>
    </location>
</feature>
<proteinExistence type="predicted"/>
<feature type="region of interest" description="Disordered" evidence="1">
    <location>
        <begin position="449"/>
        <end position="470"/>
    </location>
</feature>
<dbReference type="InterPro" id="IPR049511">
    <property type="entry name" value="PGH-like_rpt"/>
</dbReference>
<dbReference type="EMBL" id="JADNYJ010000008">
    <property type="protein sequence ID" value="KAF8909654.1"/>
    <property type="molecule type" value="Genomic_DNA"/>
</dbReference>
<evidence type="ECO:0000259" key="2">
    <source>
        <dbReference type="Pfam" id="PF00144"/>
    </source>
</evidence>
<evidence type="ECO:0000313" key="3">
    <source>
        <dbReference type="EMBL" id="KAF8909654.1"/>
    </source>
</evidence>